<accession>A0ABX1TP64</accession>
<dbReference type="RefSeq" id="WP_169249736.1">
    <property type="nucleotide sequence ID" value="NZ_SPMZ01000050.1"/>
</dbReference>
<feature type="domain" description="Histidine kinase" evidence="3">
    <location>
        <begin position="1"/>
        <end position="238"/>
    </location>
</feature>
<protein>
    <recommendedName>
        <fullName evidence="2">histidine kinase</fullName>
        <ecNumber evidence="2">2.7.13.3</ecNumber>
    </recommendedName>
</protein>
<dbReference type="SMART" id="SM00260">
    <property type="entry name" value="CheW"/>
    <property type="match status" value="1"/>
</dbReference>
<keyword evidence="6" id="KW-1185">Reference proteome</keyword>
<dbReference type="PRINTS" id="PR00344">
    <property type="entry name" value="BCTRLSENSOR"/>
</dbReference>
<feature type="domain" description="CheW-like" evidence="4">
    <location>
        <begin position="240"/>
        <end position="392"/>
    </location>
</feature>
<evidence type="ECO:0000256" key="2">
    <source>
        <dbReference type="ARBA" id="ARBA00012438"/>
    </source>
</evidence>
<dbReference type="Pfam" id="PF02518">
    <property type="entry name" value="HATPase_c"/>
    <property type="match status" value="1"/>
</dbReference>
<dbReference type="PANTHER" id="PTHR43395">
    <property type="entry name" value="SENSOR HISTIDINE KINASE CHEA"/>
    <property type="match status" value="1"/>
</dbReference>
<evidence type="ECO:0000256" key="1">
    <source>
        <dbReference type="ARBA" id="ARBA00000085"/>
    </source>
</evidence>
<dbReference type="SMART" id="SM00387">
    <property type="entry name" value="HATPase_c"/>
    <property type="match status" value="1"/>
</dbReference>
<dbReference type="InterPro" id="IPR002545">
    <property type="entry name" value="CheW-lke_dom"/>
</dbReference>
<dbReference type="InterPro" id="IPR051315">
    <property type="entry name" value="Bact_Chemotaxis_CheA"/>
</dbReference>
<sequence length="392" mass="44432">MRNLQQHLKVNAGLDPKEMKLLRAFTYRLGEAIVSLSRTSNELQEGVMKVRMLPIAQLFNRYPRLIHDLTRSTTKQVQLEIRGEETELDRMIIEEISDPLIHLIRNAVDHGFETVAERKRSGKPPTGTLLLEAYHESNHIVIEITDDGRGMDPELIKSKALEKRLLSKEELERMGSRELLRLIMTPGFSTASEVTNTSGRGVGMDVVKKNIEKLNGMIDIESTLGLQTRIRLKIPLTLAIIAALMVRVGDNLFTVPLANVEETLRIFSKEITTVEGTEVIHLRGRTTPIFRLSVLFNIPSSYQESDKFFVVIVNAGLRKIGLVVDELLGQEEVVIKPLVDYLQEKKWFVRCYNYRRWSGFSDLGCIRTGKYCHESAGCPISGIKPGQTESQY</sequence>
<proteinExistence type="predicted"/>
<dbReference type="Pfam" id="PF01584">
    <property type="entry name" value="CheW"/>
    <property type="match status" value="1"/>
</dbReference>
<dbReference type="EMBL" id="SPMZ01000050">
    <property type="protein sequence ID" value="NMQ20469.1"/>
    <property type="molecule type" value="Genomic_DNA"/>
</dbReference>
<comment type="caution">
    <text evidence="5">The sequence shown here is derived from an EMBL/GenBank/DDBJ whole genome shotgun (WGS) entry which is preliminary data.</text>
</comment>
<dbReference type="PROSITE" id="PS50109">
    <property type="entry name" value="HIS_KIN"/>
    <property type="match status" value="1"/>
</dbReference>
<dbReference type="Gene3D" id="2.40.50.180">
    <property type="entry name" value="CheA-289, Domain 4"/>
    <property type="match status" value="1"/>
</dbReference>
<dbReference type="InterPro" id="IPR003594">
    <property type="entry name" value="HATPase_dom"/>
</dbReference>
<evidence type="ECO:0000313" key="6">
    <source>
        <dbReference type="Proteomes" id="UP000760480"/>
    </source>
</evidence>
<dbReference type="SUPFAM" id="SSF55874">
    <property type="entry name" value="ATPase domain of HSP90 chaperone/DNA topoisomerase II/histidine kinase"/>
    <property type="match status" value="1"/>
</dbReference>
<organism evidence="5 6">
    <name type="scientific">Candidatus Competibacter phosphatis</name>
    <dbReference type="NCBI Taxonomy" id="221280"/>
    <lineage>
        <taxon>Bacteria</taxon>
        <taxon>Pseudomonadati</taxon>
        <taxon>Pseudomonadota</taxon>
        <taxon>Gammaproteobacteria</taxon>
        <taxon>Candidatus Competibacteraceae</taxon>
        <taxon>Candidatus Competibacter</taxon>
    </lineage>
</organism>
<dbReference type="PANTHER" id="PTHR43395:SF1">
    <property type="entry name" value="CHEMOTAXIS PROTEIN CHEA"/>
    <property type="match status" value="1"/>
</dbReference>
<name>A0ABX1TP64_9GAMM</name>
<dbReference type="InterPro" id="IPR036890">
    <property type="entry name" value="HATPase_C_sf"/>
</dbReference>
<dbReference type="SUPFAM" id="SSF50341">
    <property type="entry name" value="CheW-like"/>
    <property type="match status" value="1"/>
</dbReference>
<dbReference type="InterPro" id="IPR005467">
    <property type="entry name" value="His_kinase_dom"/>
</dbReference>
<dbReference type="PROSITE" id="PS50851">
    <property type="entry name" value="CHEW"/>
    <property type="match status" value="1"/>
</dbReference>
<dbReference type="InterPro" id="IPR004358">
    <property type="entry name" value="Sig_transdc_His_kin-like_C"/>
</dbReference>
<dbReference type="CDD" id="cd00731">
    <property type="entry name" value="CheA_reg"/>
    <property type="match status" value="1"/>
</dbReference>
<evidence type="ECO:0000259" key="3">
    <source>
        <dbReference type="PROSITE" id="PS50109"/>
    </source>
</evidence>
<dbReference type="EC" id="2.7.13.3" evidence="2"/>
<dbReference type="Gene3D" id="3.30.565.10">
    <property type="entry name" value="Histidine kinase-like ATPase, C-terminal domain"/>
    <property type="match status" value="1"/>
</dbReference>
<dbReference type="Proteomes" id="UP000760480">
    <property type="component" value="Unassembled WGS sequence"/>
</dbReference>
<comment type="catalytic activity">
    <reaction evidence="1">
        <text>ATP + protein L-histidine = ADP + protein N-phospho-L-histidine.</text>
        <dbReference type="EC" id="2.7.13.3"/>
    </reaction>
</comment>
<evidence type="ECO:0000313" key="5">
    <source>
        <dbReference type="EMBL" id="NMQ20469.1"/>
    </source>
</evidence>
<gene>
    <name evidence="5" type="ORF">E4P82_15475</name>
</gene>
<dbReference type="CDD" id="cd16916">
    <property type="entry name" value="HATPase_CheA-like"/>
    <property type="match status" value="1"/>
</dbReference>
<reference evidence="5 6" key="1">
    <citation type="submission" date="2019-03" db="EMBL/GenBank/DDBJ databases">
        <title>Metabolic reconstructions from genomes of highly enriched 'Candidatus Accumulibacter' and 'Candidatus Competibacter' bioreactor populations.</title>
        <authorList>
            <person name="Annavajhala M.K."/>
            <person name="Welles L."/>
            <person name="Abbas B."/>
            <person name="Sorokin D."/>
            <person name="Park H."/>
            <person name="Van Loosdrecht M."/>
            <person name="Chandran K."/>
        </authorList>
    </citation>
    <scope>NUCLEOTIDE SEQUENCE [LARGE SCALE GENOMIC DNA]</scope>
    <source>
        <strain evidence="5 6">SBR_G</strain>
    </source>
</reference>
<evidence type="ECO:0000259" key="4">
    <source>
        <dbReference type="PROSITE" id="PS50851"/>
    </source>
</evidence>
<dbReference type="InterPro" id="IPR036061">
    <property type="entry name" value="CheW-like_dom_sf"/>
</dbReference>